<reference evidence="2 3" key="1">
    <citation type="submission" date="2014-07" db="EMBL/GenBank/DDBJ databases">
        <title>Genome of Chryseobacterium soli DSM 19298.</title>
        <authorList>
            <person name="Stropko S.J."/>
            <person name="Pipes S.E."/>
            <person name="Newman J."/>
        </authorList>
    </citation>
    <scope>NUCLEOTIDE SEQUENCE [LARGE SCALE GENOMIC DNA]</scope>
    <source>
        <strain evidence="2 3">DSM 19298</strain>
    </source>
</reference>
<keyword evidence="3" id="KW-1185">Reference proteome</keyword>
<dbReference type="STRING" id="445961.IW15_21125"/>
<keyword evidence="1" id="KW-0812">Transmembrane</keyword>
<proteinExistence type="predicted"/>
<comment type="caution">
    <text evidence="2">The sequence shown here is derived from an EMBL/GenBank/DDBJ whole genome shotgun (WGS) entry which is preliminary data.</text>
</comment>
<keyword evidence="1" id="KW-0472">Membrane</keyword>
<organism evidence="2 3">
    <name type="scientific">Chryseobacterium soli</name>
    <dbReference type="NCBI Taxonomy" id="445961"/>
    <lineage>
        <taxon>Bacteria</taxon>
        <taxon>Pseudomonadati</taxon>
        <taxon>Bacteroidota</taxon>
        <taxon>Flavobacteriia</taxon>
        <taxon>Flavobacteriales</taxon>
        <taxon>Weeksellaceae</taxon>
        <taxon>Chryseobacterium group</taxon>
        <taxon>Chryseobacterium</taxon>
    </lineage>
</organism>
<feature type="transmembrane region" description="Helical" evidence="1">
    <location>
        <begin position="53"/>
        <end position="74"/>
    </location>
</feature>
<gene>
    <name evidence="2" type="ORF">IW15_21125</name>
</gene>
<dbReference type="AlphaFoldDB" id="A0A086A0Q6"/>
<feature type="transmembrane region" description="Helical" evidence="1">
    <location>
        <begin position="20"/>
        <end position="41"/>
    </location>
</feature>
<feature type="transmembrane region" description="Helical" evidence="1">
    <location>
        <begin position="80"/>
        <end position="99"/>
    </location>
</feature>
<dbReference type="Proteomes" id="UP000028705">
    <property type="component" value="Unassembled WGS sequence"/>
</dbReference>
<dbReference type="eggNOG" id="ENOG502ZZS0">
    <property type="taxonomic scope" value="Bacteria"/>
</dbReference>
<evidence type="ECO:0000313" key="3">
    <source>
        <dbReference type="Proteomes" id="UP000028705"/>
    </source>
</evidence>
<keyword evidence="1" id="KW-1133">Transmembrane helix</keyword>
<protein>
    <submittedName>
        <fullName evidence="2">Uncharacterized protein</fullName>
    </submittedName>
</protein>
<name>A0A086A0Q6_9FLAO</name>
<evidence type="ECO:0000256" key="1">
    <source>
        <dbReference type="SAM" id="Phobius"/>
    </source>
</evidence>
<dbReference type="OrthoDB" id="1260065at2"/>
<dbReference type="EMBL" id="JPRH01000012">
    <property type="protein sequence ID" value="KFF10270.1"/>
    <property type="molecule type" value="Genomic_DNA"/>
</dbReference>
<sequence length="120" mass="13724">MEIDLGILGSFINSNSEKFFGSLAIGFPVLTIGLLALYSVFRKVYFIKKILQFIILTFGLSVIVFIPFVFFSAFIDFEKLKLALIYFSILVCVTGFTLFNTEESINFLKDLPKLKDKQKR</sequence>
<evidence type="ECO:0000313" key="2">
    <source>
        <dbReference type="EMBL" id="KFF10270.1"/>
    </source>
</evidence>
<dbReference type="RefSeq" id="WP_034715101.1">
    <property type="nucleotide sequence ID" value="NZ_JPRH01000012.1"/>
</dbReference>
<accession>A0A086A0Q6</accession>